<dbReference type="Gene3D" id="3.20.20.70">
    <property type="entry name" value="Aldolase class I"/>
    <property type="match status" value="1"/>
</dbReference>
<dbReference type="Proteomes" id="UP000730739">
    <property type="component" value="Unassembled WGS sequence"/>
</dbReference>
<evidence type="ECO:0000256" key="3">
    <source>
        <dbReference type="ARBA" id="ARBA00022723"/>
    </source>
</evidence>
<dbReference type="SFLD" id="SFLDF00324">
    <property type="entry name" value="bacteriocin_maturation"/>
    <property type="match status" value="1"/>
</dbReference>
<dbReference type="InterPro" id="IPR023984">
    <property type="entry name" value="rSAM_ocin_1"/>
</dbReference>
<organism evidence="7 8">
    <name type="scientific">Sinorhizobium kostiense</name>
    <dbReference type="NCBI Taxonomy" id="76747"/>
    <lineage>
        <taxon>Bacteria</taxon>
        <taxon>Pseudomonadati</taxon>
        <taxon>Pseudomonadota</taxon>
        <taxon>Alphaproteobacteria</taxon>
        <taxon>Hyphomicrobiales</taxon>
        <taxon>Rhizobiaceae</taxon>
        <taxon>Sinorhizobium/Ensifer group</taxon>
        <taxon>Sinorhizobium</taxon>
    </lineage>
</organism>
<evidence type="ECO:0000313" key="7">
    <source>
        <dbReference type="EMBL" id="MBP2236305.1"/>
    </source>
</evidence>
<protein>
    <submittedName>
        <fullName evidence="7">Ribosomal peptide maturation radical SAM protein 1</fullName>
    </submittedName>
</protein>
<dbReference type="RefSeq" id="WP_050577630.1">
    <property type="nucleotide sequence ID" value="NZ_JAGILA010000003.1"/>
</dbReference>
<dbReference type="InterPro" id="IPR007197">
    <property type="entry name" value="rSAM"/>
</dbReference>
<dbReference type="PROSITE" id="PS51332">
    <property type="entry name" value="B12_BINDING"/>
    <property type="match status" value="1"/>
</dbReference>
<comment type="caution">
    <text evidence="7">The sequence shown here is derived from an EMBL/GenBank/DDBJ whole genome shotgun (WGS) entry which is preliminary data.</text>
</comment>
<dbReference type="PANTHER" id="PTHR43409">
    <property type="entry name" value="ANAEROBIC MAGNESIUM-PROTOPORPHYRIN IX MONOMETHYL ESTER CYCLASE-RELATED"/>
    <property type="match status" value="1"/>
</dbReference>
<feature type="domain" description="B12-binding" evidence="6">
    <location>
        <begin position="85"/>
        <end position="227"/>
    </location>
</feature>
<dbReference type="EMBL" id="JAGILA010000003">
    <property type="protein sequence ID" value="MBP2236305.1"/>
    <property type="molecule type" value="Genomic_DNA"/>
</dbReference>
<evidence type="ECO:0000256" key="2">
    <source>
        <dbReference type="ARBA" id="ARBA00022691"/>
    </source>
</evidence>
<dbReference type="InterPro" id="IPR051198">
    <property type="entry name" value="BchE-like"/>
</dbReference>
<evidence type="ECO:0000259" key="6">
    <source>
        <dbReference type="PROSITE" id="PS51332"/>
    </source>
</evidence>
<keyword evidence="8" id="KW-1185">Reference proteome</keyword>
<sequence length="669" mass="75189">MRHEDQASTYIYQQPRSQRGDVILLSMPMASLNHPTIGLSLLKSALRRNGYHAAIRHFFLDFAEYVGPAAYCDINDDRYFLALVGEWLFSAAAHGDVSTDDIGYISRILCGEYRHLVDARKVLNILESRKKISGFLDHCMAAIDWEAYAVVGFSSSFQQTMASLALAKRIKERYPNKFIVFGGANCEDEMGTELHRLYPVIDAVVGGEAEITFPELVKRYLNRENLAGLPGVTVRDSEKAIHAQGPSLPIVDLDDLPFVDYDDFYADRHRAPNVSKSFDAVPLFESARGCWWGQKHHCTFCGLNALGMTYRSKSQERAYSELLGIANRYGREILVVDNILNTKYFNHFLPRLARTLPPLLMHYEVKANLRASQLSVLARAGVRKIQPGIESFSTNVLRLMRKGTTMLRNVQTLKLAAEAGIYVEWGHLYGFPGETIDDYRCVLGLIPFLTHLSPPSGVTRVRADRFSPYFNEPSAFNISIRPLPAYAHIYSSVGSSIQKLAYHFDIEKPDDHHFEPIHQELHTALERWDAHAATSALSLRENNDGEAVVRDCRVGTGNNLLRLTRPATRALAFAAEIQGVQGIRDKLGREFGASVASETIEELLSLHLLLREGQDVLSLALRQPGFERAPLKTEIRDSLEHSYFHRSSAFLPHDGGEHETVDYTIIHGC</sequence>
<dbReference type="SFLD" id="SFLDS00029">
    <property type="entry name" value="Radical_SAM"/>
    <property type="match status" value="1"/>
</dbReference>
<evidence type="ECO:0000256" key="1">
    <source>
        <dbReference type="ARBA" id="ARBA00001966"/>
    </source>
</evidence>
<evidence type="ECO:0000256" key="5">
    <source>
        <dbReference type="ARBA" id="ARBA00023014"/>
    </source>
</evidence>
<proteinExistence type="predicted"/>
<dbReference type="CDD" id="cd01335">
    <property type="entry name" value="Radical_SAM"/>
    <property type="match status" value="1"/>
</dbReference>
<dbReference type="Pfam" id="PF04055">
    <property type="entry name" value="Radical_SAM"/>
    <property type="match status" value="1"/>
</dbReference>
<dbReference type="NCBIfam" id="TIGR03975">
    <property type="entry name" value="rSAM_ocin_1"/>
    <property type="match status" value="1"/>
</dbReference>
<dbReference type="CDD" id="cd02068">
    <property type="entry name" value="radical_SAM_B12_BD"/>
    <property type="match status" value="1"/>
</dbReference>
<evidence type="ECO:0000256" key="4">
    <source>
        <dbReference type="ARBA" id="ARBA00023004"/>
    </source>
</evidence>
<keyword evidence="4" id="KW-0408">Iron</keyword>
<name>A0ABS4R091_9HYPH</name>
<dbReference type="Gene3D" id="3.40.50.280">
    <property type="entry name" value="Cobalamin-binding domain"/>
    <property type="match status" value="1"/>
</dbReference>
<keyword evidence="2" id="KW-0949">S-adenosyl-L-methionine</keyword>
<evidence type="ECO:0000313" key="8">
    <source>
        <dbReference type="Proteomes" id="UP000730739"/>
    </source>
</evidence>
<keyword evidence="5" id="KW-0411">Iron-sulfur</keyword>
<keyword evidence="3" id="KW-0479">Metal-binding</keyword>
<comment type="cofactor">
    <cofactor evidence="1">
        <name>[4Fe-4S] cluster</name>
        <dbReference type="ChEBI" id="CHEBI:49883"/>
    </cofactor>
</comment>
<accession>A0ABS4R091</accession>
<dbReference type="InterPro" id="IPR013785">
    <property type="entry name" value="Aldolase_TIM"/>
</dbReference>
<dbReference type="InterPro" id="IPR006638">
    <property type="entry name" value="Elp3/MiaA/NifB-like_rSAM"/>
</dbReference>
<dbReference type="PANTHER" id="PTHR43409:SF7">
    <property type="entry name" value="BLL1977 PROTEIN"/>
    <property type="match status" value="1"/>
</dbReference>
<dbReference type="InterPro" id="IPR006158">
    <property type="entry name" value="Cobalamin-bd"/>
</dbReference>
<dbReference type="SUPFAM" id="SSF102114">
    <property type="entry name" value="Radical SAM enzymes"/>
    <property type="match status" value="1"/>
</dbReference>
<gene>
    <name evidence="7" type="ORF">J2Z31_002819</name>
</gene>
<dbReference type="SMART" id="SM00729">
    <property type="entry name" value="Elp3"/>
    <property type="match status" value="1"/>
</dbReference>
<dbReference type="SFLD" id="SFLDG01082">
    <property type="entry name" value="B12-binding_domain_containing"/>
    <property type="match status" value="1"/>
</dbReference>
<reference evidence="7 8" key="1">
    <citation type="submission" date="2021-03" db="EMBL/GenBank/DDBJ databases">
        <title>Genomic Encyclopedia of Type Strains, Phase IV (KMG-IV): sequencing the most valuable type-strain genomes for metagenomic binning, comparative biology and taxonomic classification.</title>
        <authorList>
            <person name="Goeker M."/>
        </authorList>
    </citation>
    <scope>NUCLEOTIDE SEQUENCE [LARGE SCALE GENOMIC DNA]</scope>
    <source>
        <strain evidence="7 8">DSM 13372</strain>
    </source>
</reference>
<dbReference type="InterPro" id="IPR058240">
    <property type="entry name" value="rSAM_sf"/>
</dbReference>